<dbReference type="PROSITE" id="PS51257">
    <property type="entry name" value="PROKAR_LIPOPROTEIN"/>
    <property type="match status" value="1"/>
</dbReference>
<evidence type="ECO:0000313" key="2">
    <source>
        <dbReference type="Proteomes" id="UP000790580"/>
    </source>
</evidence>
<evidence type="ECO:0000313" key="1">
    <source>
        <dbReference type="EMBL" id="MBU9719845.1"/>
    </source>
</evidence>
<dbReference type="EMBL" id="JAHQCR010000001">
    <property type="protein sequence ID" value="MBU9719845.1"/>
    <property type="molecule type" value="Genomic_DNA"/>
</dbReference>
<proteinExistence type="predicted"/>
<protein>
    <submittedName>
        <fullName evidence="1">Uncharacterized protein</fullName>
    </submittedName>
</protein>
<name>A0ABS6JN52_9BACI</name>
<comment type="caution">
    <text evidence="1">The sequence shown here is derived from an EMBL/GenBank/DDBJ whole genome shotgun (WGS) entry which is preliminary data.</text>
</comment>
<dbReference type="Proteomes" id="UP000790580">
    <property type="component" value="Unassembled WGS sequence"/>
</dbReference>
<accession>A0ABS6JN52</accession>
<keyword evidence="2" id="KW-1185">Reference proteome</keyword>
<gene>
    <name evidence="1" type="ORF">KS407_00085</name>
</gene>
<dbReference type="RefSeq" id="WP_088074331.1">
    <property type="nucleotide sequence ID" value="NZ_JAHQCR010000001.1"/>
</dbReference>
<sequence length="129" mass="14814">MKKIVYLLMLIVMLFLIGCSDDRKESHSFSPAMAASGMSFLAGTNEVFYGDFEELFDPQLDASFVREKYELVNRTKADRSSISTLAYITYENGKSLLVQLRHDPDPDKYYIYNVIEVPEDVAAFFEEEL</sequence>
<reference evidence="1 2" key="1">
    <citation type="submission" date="2021-06" db="EMBL/GenBank/DDBJ databases">
        <title>Bacillus sp. RD4P76, an endophyte from a halophyte.</title>
        <authorList>
            <person name="Sun J.-Q."/>
        </authorList>
    </citation>
    <scope>NUCLEOTIDE SEQUENCE [LARGE SCALE GENOMIC DNA]</scope>
    <source>
        <strain evidence="1 2">JCM 17098</strain>
    </source>
</reference>
<organism evidence="1 2">
    <name type="scientific">Evansella alkalicola</name>
    <dbReference type="NCBI Taxonomy" id="745819"/>
    <lineage>
        <taxon>Bacteria</taxon>
        <taxon>Bacillati</taxon>
        <taxon>Bacillota</taxon>
        <taxon>Bacilli</taxon>
        <taxon>Bacillales</taxon>
        <taxon>Bacillaceae</taxon>
        <taxon>Evansella</taxon>
    </lineage>
</organism>